<sequence length="1424" mass="148257">MRSSTCVLMPPSFYRSHVSPLLNTIQRQLVSLYHLVIQLKFLPYALRYLRQMTPIIDIPPLALFQAPQHTPRMAIGNIGKAAETAMTTTTTISAASAALSAQGAHPALGSTTAAAATAPSLSTSPDMAVSSVSPPSSTAGNGGGELTHALPALRTKVNGVQSPSPLSGSGAEVAPSPGELTAAHSRRALAGGQVSTGRRIALVNNAAASTAASAVRLERYRPFSRMEPLAGPYATQLLATANPITSTAAAVDSAGAATAPAVLPMRGYVGRTSLVCSRLKIQGAHPADVPEGYEERIAAVLAASGLQLEGVYIRSGCIELIVDARILGARPRSAAASSPPLPQRARLDVHPHQQSHPGAGRAPATSAADMSCSEQAACDFSISIGGEKNRSGVTSSPTNASFGVSLRGSQHLAKLRTRRSSLSLSLVYGDEDNHNSDAGSSADYSSPVLREVPASVCEQSNLIGGLSPDDNDGSGSDRTRAVDVGELIRALQLPCDGLSLEHLTTFTEFGGEPEVLGPTHDAGAAAPPTALQLEDGSERSGGLVVAEVPRVPLVPLASPQLLSVSPRVLLTRSCRTIIGATNTNTANDNVASTTITNTNTNTTNNNNNNYNNYNNNTRSGGNTASRGGNGGRGGSQHRAASPDTVELVLLVSSPEDERVPELLFRSHGSILPATVTDCVSVGPPASAGGRGLDVLMCTITLPAAMLPDDPGLLLAEVRWEGQLLRGSAVPLLLIDDSEVAGELQAAVEDWRGSLGELEDMLSDLACFCYHARRLRPGAEVAAPSTQEVSSRQHTRPPMLAEGTVGEPLTGVYDSDSYTYDMYDGTPPAVMREQVSELGLHMATWMASCPAGWTRTLARLQTDLASLGVTEAALFGDRSHLQNPQQHQQPLRQNQQYQQDRDHDEQQGLQHQQQHQQHQQQQQERRRRGGGSGSRGGDALEEGFNDNGDDVRKADNHKAATAAGAPVGTGSAGPVLAGNLSGGGGRGLPHTVQGTSVVAAAAPLLLVSSAASDLPGWRLQQAPASVASSTQLQQQTPQYSPAADASLHGTGGLAMTAGYLAGVAAPTAAVAAAIPSGSSASLQCPAGAGEISLQTGGGSSGGGSDPAHSSNAALGLSHPAVTQPGDHSMQAQAGITSSVRSREDPWVGEQAHGKALDPWVISMGLSHSSLCLKPLALGSALMKGIWAGVHVCGVQYSCLMAADYQVFVAEYTIHLTHSLNIFTLSCLLLLAARTWMETHASAAPGGAGLLFLRTMVPPAVSCLPCAVSTLSRPFLSRSAWARLVTLMRLPQLLAFCVAGSLIAWGGFPAAAAIRSFEVGASAFISDGIVHIAASMLLPIPVLLVSLLRMPVHVALWAALGAPFRTRWAAVRAAAVACLSVITSICWHTYLHGVYQWRRWACGSSSSGQQRQQGQQQQQQQHIKAD</sequence>
<feature type="region of interest" description="Disordered" evidence="1">
    <location>
        <begin position="332"/>
        <end position="368"/>
    </location>
</feature>
<feature type="region of interest" description="Disordered" evidence="1">
    <location>
        <begin position="780"/>
        <end position="806"/>
    </location>
</feature>
<dbReference type="PANTHER" id="PTHR14312:SF1">
    <property type="entry name" value="BASIC-LEUCINE ZIPPER TRANSCRIPTION FACTOR A"/>
    <property type="match status" value="1"/>
</dbReference>
<keyword evidence="2" id="KW-1133">Transmembrane helix</keyword>
<name>A0ABQ5SFB7_9CHLO</name>
<feature type="region of interest" description="Disordered" evidence="1">
    <location>
        <begin position="119"/>
        <end position="147"/>
    </location>
</feature>
<feature type="compositionally biased region" description="Gly residues" evidence="1">
    <location>
        <begin position="1094"/>
        <end position="1103"/>
    </location>
</feature>
<proteinExistence type="predicted"/>
<feature type="compositionally biased region" description="Low complexity" evidence="1">
    <location>
        <begin position="906"/>
        <end position="921"/>
    </location>
</feature>
<feature type="transmembrane region" description="Helical" evidence="2">
    <location>
        <begin position="1291"/>
        <end position="1315"/>
    </location>
</feature>
<feature type="region of interest" description="Disordered" evidence="1">
    <location>
        <begin position="158"/>
        <end position="177"/>
    </location>
</feature>
<evidence type="ECO:0000256" key="1">
    <source>
        <dbReference type="SAM" id="MobiDB-lite"/>
    </source>
</evidence>
<comment type="caution">
    <text evidence="3">The sequence shown here is derived from an EMBL/GenBank/DDBJ whole genome shotgun (WGS) entry which is preliminary data.</text>
</comment>
<keyword evidence="2" id="KW-0812">Transmembrane</keyword>
<feature type="region of interest" description="Disordered" evidence="1">
    <location>
        <begin position="1092"/>
        <end position="1134"/>
    </location>
</feature>
<feature type="transmembrane region" description="Helical" evidence="2">
    <location>
        <begin position="1210"/>
        <end position="1231"/>
    </location>
</feature>
<evidence type="ECO:0000256" key="2">
    <source>
        <dbReference type="SAM" id="Phobius"/>
    </source>
</evidence>
<evidence type="ECO:0000313" key="4">
    <source>
        <dbReference type="Proteomes" id="UP001165090"/>
    </source>
</evidence>
<dbReference type="EMBL" id="BSDZ01000080">
    <property type="protein sequence ID" value="GLI68596.1"/>
    <property type="molecule type" value="Genomic_DNA"/>
</dbReference>
<feature type="compositionally biased region" description="Polar residues" evidence="1">
    <location>
        <begin position="158"/>
        <end position="167"/>
    </location>
</feature>
<gene>
    <name evidence="3" type="ORF">VaNZ11_013066</name>
</gene>
<protein>
    <submittedName>
        <fullName evidence="3">Uncharacterized protein</fullName>
    </submittedName>
</protein>
<feature type="compositionally biased region" description="Acidic residues" evidence="1">
    <location>
        <begin position="938"/>
        <end position="947"/>
    </location>
</feature>
<keyword evidence="2" id="KW-0472">Membrane</keyword>
<feature type="region of interest" description="Disordered" evidence="1">
    <location>
        <begin position="879"/>
        <end position="951"/>
    </location>
</feature>
<evidence type="ECO:0000313" key="3">
    <source>
        <dbReference type="EMBL" id="GLI68596.1"/>
    </source>
</evidence>
<organism evidence="3 4">
    <name type="scientific">Volvox africanus</name>
    <dbReference type="NCBI Taxonomy" id="51714"/>
    <lineage>
        <taxon>Eukaryota</taxon>
        <taxon>Viridiplantae</taxon>
        <taxon>Chlorophyta</taxon>
        <taxon>core chlorophytes</taxon>
        <taxon>Chlorophyceae</taxon>
        <taxon>CS clade</taxon>
        <taxon>Chlamydomonadales</taxon>
        <taxon>Volvocaceae</taxon>
        <taxon>Volvox</taxon>
    </lineage>
</organism>
<dbReference type="PANTHER" id="PTHR14312">
    <property type="entry name" value="CREB/ATF BZIP TRANSCRIPTION FACTOR"/>
    <property type="match status" value="1"/>
</dbReference>
<feature type="compositionally biased region" description="Low complexity" evidence="1">
    <location>
        <begin position="119"/>
        <end position="137"/>
    </location>
</feature>
<feature type="compositionally biased region" description="Low complexity" evidence="1">
    <location>
        <begin position="880"/>
        <end position="897"/>
    </location>
</feature>
<keyword evidence="4" id="KW-1185">Reference proteome</keyword>
<feature type="compositionally biased region" description="Low complexity" evidence="1">
    <location>
        <begin position="596"/>
        <end position="626"/>
    </location>
</feature>
<feature type="region of interest" description="Disordered" evidence="1">
    <location>
        <begin position="596"/>
        <end position="641"/>
    </location>
</feature>
<feature type="transmembrane region" description="Helical" evidence="2">
    <location>
        <begin position="1327"/>
        <end position="1346"/>
    </location>
</feature>
<feature type="transmembrane region" description="Helical" evidence="2">
    <location>
        <begin position="1367"/>
        <end position="1388"/>
    </location>
</feature>
<reference evidence="3 4" key="1">
    <citation type="journal article" date="2023" name="IScience">
        <title>Expanded male sex-determining region conserved during the evolution of homothallism in the green alga Volvox.</title>
        <authorList>
            <person name="Yamamoto K."/>
            <person name="Matsuzaki R."/>
            <person name="Mahakham W."/>
            <person name="Heman W."/>
            <person name="Sekimoto H."/>
            <person name="Kawachi M."/>
            <person name="Minakuchi Y."/>
            <person name="Toyoda A."/>
            <person name="Nozaki H."/>
        </authorList>
    </citation>
    <scope>NUCLEOTIDE SEQUENCE [LARGE SCALE GENOMIC DNA]</scope>
    <source>
        <strain evidence="3 4">NIES-4468</strain>
    </source>
</reference>
<accession>A0ABQ5SFB7</accession>
<dbReference type="Proteomes" id="UP001165090">
    <property type="component" value="Unassembled WGS sequence"/>
</dbReference>